<dbReference type="SUPFAM" id="SSF53474">
    <property type="entry name" value="alpha/beta-Hydrolases"/>
    <property type="match status" value="1"/>
</dbReference>
<dbReference type="EMBL" id="CP051627">
    <property type="protein sequence ID" value="UPT23562.1"/>
    <property type="molecule type" value="Genomic_DNA"/>
</dbReference>
<proteinExistence type="predicted"/>
<organism evidence="1 2">
    <name type="scientific">Thermobifida alba</name>
    <name type="common">Thermomonospora alba</name>
    <dbReference type="NCBI Taxonomy" id="53522"/>
    <lineage>
        <taxon>Bacteria</taxon>
        <taxon>Bacillati</taxon>
        <taxon>Actinomycetota</taxon>
        <taxon>Actinomycetes</taxon>
        <taxon>Streptosporangiales</taxon>
        <taxon>Nocardiopsidaceae</taxon>
        <taxon>Thermobifida</taxon>
    </lineage>
</organism>
<evidence type="ECO:0000313" key="2">
    <source>
        <dbReference type="Proteomes" id="UP000832041"/>
    </source>
</evidence>
<gene>
    <name evidence="1" type="ORF">FOF52_16075</name>
</gene>
<name>A0ABY4L793_THEAE</name>
<evidence type="ECO:0008006" key="3">
    <source>
        <dbReference type="Google" id="ProtNLM"/>
    </source>
</evidence>
<dbReference type="InterPro" id="IPR029058">
    <property type="entry name" value="AB_hydrolase_fold"/>
</dbReference>
<protein>
    <recommendedName>
        <fullName evidence="3">Alpha/beta hydrolase</fullName>
    </recommendedName>
</protein>
<accession>A0ABY4L793</accession>
<dbReference type="Proteomes" id="UP000832041">
    <property type="component" value="Chromosome"/>
</dbReference>
<sequence>MLLHSPLGTAADWGSLPDDLADRGVETVVVEVTDDDRPPFASRYVARCALQVAAAAPRHPLLLVASGAAGPLVPAVAAAQRAAHRTVAGYVLVDALLPQPGTPTRAELAAAQQHLDPPVRPPEFFTEPLPMTADWPDAPCGYLRTGEDYARPAHLAALRSWPVHRTAGAPLADALAELVTELLPEGG</sequence>
<reference evidence="1 2" key="1">
    <citation type="submission" date="2020-04" db="EMBL/GenBank/DDBJ databases">
        <title>Thermobifida alba genome sequencing and assembly.</title>
        <authorList>
            <person name="Luzics S."/>
            <person name="Horvath B."/>
            <person name="Nagy I."/>
            <person name="Toth A."/>
            <person name="Nagy I."/>
            <person name="Kukolya J."/>
        </authorList>
    </citation>
    <scope>NUCLEOTIDE SEQUENCE [LARGE SCALE GENOMIC DNA]</scope>
    <source>
        <strain evidence="1 2">DSM 43795</strain>
    </source>
</reference>
<evidence type="ECO:0000313" key="1">
    <source>
        <dbReference type="EMBL" id="UPT23562.1"/>
    </source>
</evidence>
<keyword evidence="2" id="KW-1185">Reference proteome</keyword>